<dbReference type="EMBL" id="AP008231">
    <property type="protein sequence ID" value="BAD79535.1"/>
    <property type="molecule type" value="Genomic_DNA"/>
</dbReference>
<gene>
    <name evidence="3" type="primary">cpcS</name>
    <name evidence="4" type="ordered locus">syc1345_c</name>
</gene>
<dbReference type="AlphaFoldDB" id="A0A0H3K992"/>
<dbReference type="GO" id="GO:0017006">
    <property type="term" value="P:protein-tetrapyrrole linkage"/>
    <property type="evidence" value="ECO:0007669"/>
    <property type="project" value="UniProtKB-UniRule"/>
</dbReference>
<evidence type="ECO:0000313" key="4">
    <source>
        <dbReference type="EMBL" id="BAD79535.1"/>
    </source>
</evidence>
<proteinExistence type="inferred from homology"/>
<dbReference type="Pfam" id="PF09367">
    <property type="entry name" value="CpeS"/>
    <property type="match status" value="1"/>
</dbReference>
<dbReference type="eggNOG" id="ENOG502ZFNH">
    <property type="taxonomic scope" value="Bacteria"/>
</dbReference>
<organism evidence="4 5">
    <name type="scientific">Synechococcus sp. (strain ATCC 27144 / PCC 6301 / SAUG 1402/1)</name>
    <name type="common">Anacystis nidulans</name>
    <dbReference type="NCBI Taxonomy" id="269084"/>
    <lineage>
        <taxon>Bacteria</taxon>
        <taxon>Bacillati</taxon>
        <taxon>Cyanobacteriota</taxon>
        <taxon>Cyanophyceae</taxon>
        <taxon>Synechococcales</taxon>
        <taxon>Synechococcaceae</taxon>
        <taxon>Synechococcus</taxon>
    </lineage>
</organism>
<dbReference type="Proteomes" id="UP000001175">
    <property type="component" value="Chromosome"/>
</dbReference>
<dbReference type="CDD" id="cd16339">
    <property type="entry name" value="CpcS"/>
    <property type="match status" value="1"/>
</dbReference>
<comment type="similarity">
    <text evidence="1 3">Belongs to the CpcS/CpeS biliprotein lyase family.</text>
</comment>
<dbReference type="InterPro" id="IPR018536">
    <property type="entry name" value="CpcS/CpeS"/>
</dbReference>
<dbReference type="HAMAP" id="MF_01459">
    <property type="entry name" value="Chrphore_lyase_CpxS"/>
    <property type="match status" value="1"/>
</dbReference>
<dbReference type="KEGG" id="syc:syc1345_c"/>
<evidence type="ECO:0000313" key="5">
    <source>
        <dbReference type="Proteomes" id="UP000001175"/>
    </source>
</evidence>
<sequence length="180" mass="20164">MGDSKGRVASAAVSLAEFLESCAGKWFSQRTSYRLGATQDWHQSDQTTLFVDFLAADAPELQALIAEQGLAIAALQSRWEATPQQPASTSLLVFLAEGDRLVHQRGDRCWQGRYQFEGDHRGLTLTTEQPDGQVEERFWFAHPNLRLRTSLIRDRTGLSRSSFYSEIRLGVKPPEPPAEV</sequence>
<evidence type="ECO:0000256" key="3">
    <source>
        <dbReference type="HAMAP-Rule" id="MF_01459"/>
    </source>
</evidence>
<evidence type="ECO:0000256" key="1">
    <source>
        <dbReference type="ARBA" id="ARBA00010681"/>
    </source>
</evidence>
<reference evidence="4 5" key="1">
    <citation type="journal article" date="2007" name="Photosyn. Res.">
        <title>Complete nucleotide sequence of the freshwater unicellular cyanobacterium Synechococcus elongatus PCC 6301 chromosome: gene content and organization.</title>
        <authorList>
            <person name="Sugita C."/>
            <person name="Ogata K."/>
            <person name="Shikata M."/>
            <person name="Jikuya H."/>
            <person name="Takano J."/>
            <person name="Furumichi M."/>
            <person name="Kanehisa M."/>
            <person name="Omata T."/>
            <person name="Sugiura M."/>
            <person name="Sugita M."/>
        </authorList>
    </citation>
    <scope>NUCLEOTIDE SEQUENCE [LARGE SCALE GENOMIC DNA]</scope>
    <source>
        <strain evidence="5">ATCC 27144 / PCC 6301 / SAUG 1402/1</strain>
    </source>
</reference>
<keyword evidence="2 3" id="KW-0456">Lyase</keyword>
<protein>
    <recommendedName>
        <fullName evidence="3">Chromophore lyase CpcS/CpeS</fullName>
        <ecNumber evidence="3">4.-.-.-</ecNumber>
    </recommendedName>
</protein>
<accession>A0A0H3K992</accession>
<evidence type="ECO:0000256" key="2">
    <source>
        <dbReference type="ARBA" id="ARBA00023239"/>
    </source>
</evidence>
<dbReference type="GO" id="GO:0016829">
    <property type="term" value="F:lyase activity"/>
    <property type="evidence" value="ECO:0007669"/>
    <property type="project" value="UniProtKB-KW"/>
</dbReference>
<comment type="function">
    <text evidence="3">Covalently attaches a chromophore to Cys residue(s) of phycobiliproteins.</text>
</comment>
<dbReference type="InterPro" id="IPR012674">
    <property type="entry name" value="Calycin"/>
</dbReference>
<dbReference type="EC" id="4.-.-.-" evidence="3"/>
<name>A0A0H3K992_SYNP6</name>
<dbReference type="Gene3D" id="2.40.128.20">
    <property type="match status" value="1"/>
</dbReference>